<proteinExistence type="predicted"/>
<feature type="region of interest" description="Disordered" evidence="1">
    <location>
        <begin position="143"/>
        <end position="215"/>
    </location>
</feature>
<dbReference type="VEuPathDB" id="FungiDB:BD410DRAFT_813440"/>
<feature type="region of interest" description="Disordered" evidence="1">
    <location>
        <begin position="70"/>
        <end position="128"/>
    </location>
</feature>
<dbReference type="EMBL" id="ML170163">
    <property type="protein sequence ID" value="TDL25718.1"/>
    <property type="molecule type" value="Genomic_DNA"/>
</dbReference>
<feature type="compositionally biased region" description="Basic and acidic residues" evidence="1">
    <location>
        <begin position="205"/>
        <end position="215"/>
    </location>
</feature>
<dbReference type="Proteomes" id="UP000294933">
    <property type="component" value="Unassembled WGS sequence"/>
</dbReference>
<protein>
    <submittedName>
        <fullName evidence="2">Uncharacterized protein</fullName>
    </submittedName>
</protein>
<feature type="region of interest" description="Disordered" evidence="1">
    <location>
        <begin position="1"/>
        <end position="57"/>
    </location>
</feature>
<gene>
    <name evidence="2" type="ORF">BD410DRAFT_813440</name>
</gene>
<feature type="compositionally biased region" description="Polar residues" evidence="1">
    <location>
        <begin position="15"/>
        <end position="45"/>
    </location>
</feature>
<dbReference type="AlphaFoldDB" id="A0A4Y7QEU1"/>
<organism evidence="2 3">
    <name type="scientific">Rickenella mellea</name>
    <dbReference type="NCBI Taxonomy" id="50990"/>
    <lineage>
        <taxon>Eukaryota</taxon>
        <taxon>Fungi</taxon>
        <taxon>Dikarya</taxon>
        <taxon>Basidiomycota</taxon>
        <taxon>Agaricomycotina</taxon>
        <taxon>Agaricomycetes</taxon>
        <taxon>Hymenochaetales</taxon>
        <taxon>Rickenellaceae</taxon>
        <taxon>Rickenella</taxon>
    </lineage>
</organism>
<feature type="compositionally biased region" description="Low complexity" evidence="1">
    <location>
        <begin position="46"/>
        <end position="57"/>
    </location>
</feature>
<evidence type="ECO:0000256" key="1">
    <source>
        <dbReference type="SAM" id="MobiDB-lite"/>
    </source>
</evidence>
<reference evidence="2 3" key="1">
    <citation type="submission" date="2018-06" db="EMBL/GenBank/DDBJ databases">
        <title>A transcriptomic atlas of mushroom development highlights an independent origin of complex multicellularity.</title>
        <authorList>
            <consortium name="DOE Joint Genome Institute"/>
            <person name="Krizsan K."/>
            <person name="Almasi E."/>
            <person name="Merenyi Z."/>
            <person name="Sahu N."/>
            <person name="Viragh M."/>
            <person name="Koszo T."/>
            <person name="Mondo S."/>
            <person name="Kiss B."/>
            <person name="Balint B."/>
            <person name="Kues U."/>
            <person name="Barry K."/>
            <person name="Hegedus J.C."/>
            <person name="Henrissat B."/>
            <person name="Johnson J."/>
            <person name="Lipzen A."/>
            <person name="Ohm R."/>
            <person name="Nagy I."/>
            <person name="Pangilinan J."/>
            <person name="Yan J."/>
            <person name="Xiong Y."/>
            <person name="Grigoriev I.V."/>
            <person name="Hibbett D.S."/>
            <person name="Nagy L.G."/>
        </authorList>
    </citation>
    <scope>NUCLEOTIDE SEQUENCE [LARGE SCALE GENOMIC DNA]</scope>
    <source>
        <strain evidence="2 3">SZMC22713</strain>
    </source>
</reference>
<feature type="compositionally biased region" description="Pro residues" evidence="1">
    <location>
        <begin position="146"/>
        <end position="157"/>
    </location>
</feature>
<sequence length="215" mass="22928">MSDDRIKHTKPISIPATSFHNRPRSASMSSQSDNSPPLQTPVSANTPPKVSTSPTSSPILSYFFAASPTKTTLATPFTRPRTEDDTEHPLAAHARRMSTSWASNNPRFSQTLKANPTAPQPVTEAAQERGAGLLRRLSLSSALARAPPPTPASPAAPPNVLQAPAPQRKGSPPLATSTRKPRRSSTLGVPGGDRPRRAPSPMGERILKGHFDGFH</sequence>
<keyword evidence="3" id="KW-1185">Reference proteome</keyword>
<feature type="compositionally biased region" description="Basic and acidic residues" evidence="1">
    <location>
        <begin position="80"/>
        <end position="90"/>
    </location>
</feature>
<evidence type="ECO:0000313" key="3">
    <source>
        <dbReference type="Proteomes" id="UP000294933"/>
    </source>
</evidence>
<dbReference type="OrthoDB" id="2554033at2759"/>
<name>A0A4Y7QEU1_9AGAM</name>
<evidence type="ECO:0000313" key="2">
    <source>
        <dbReference type="EMBL" id="TDL25718.1"/>
    </source>
</evidence>
<accession>A0A4Y7QEU1</accession>
<feature type="compositionally biased region" description="Polar residues" evidence="1">
    <location>
        <begin position="97"/>
        <end position="114"/>
    </location>
</feature>